<dbReference type="Proteomes" id="UP000680279">
    <property type="component" value="Unassembled WGS sequence"/>
</dbReference>
<evidence type="ECO:0000256" key="4">
    <source>
        <dbReference type="ARBA" id="ARBA00023002"/>
    </source>
</evidence>
<dbReference type="InterPro" id="IPR036188">
    <property type="entry name" value="FAD/NAD-bd_sf"/>
</dbReference>
<evidence type="ECO:0000259" key="5">
    <source>
        <dbReference type="Pfam" id="PF01266"/>
    </source>
</evidence>
<dbReference type="InterPro" id="IPR006076">
    <property type="entry name" value="FAD-dep_OxRdtase"/>
</dbReference>
<keyword evidence="3" id="KW-0274">FAD</keyword>
<comment type="caution">
    <text evidence="6">The sequence shown here is derived from an EMBL/GenBank/DDBJ whole genome shotgun (WGS) entry which is preliminary data.</text>
</comment>
<dbReference type="PANTHER" id="PTHR10961">
    <property type="entry name" value="PEROXISOMAL SARCOSINE OXIDASE"/>
    <property type="match status" value="1"/>
</dbReference>
<evidence type="ECO:0000256" key="2">
    <source>
        <dbReference type="ARBA" id="ARBA00022630"/>
    </source>
</evidence>
<comment type="cofactor">
    <cofactor evidence="1">
        <name>FAD</name>
        <dbReference type="ChEBI" id="CHEBI:57692"/>
    </cofactor>
</comment>
<evidence type="ECO:0000313" key="6">
    <source>
        <dbReference type="EMBL" id="GIN20925.1"/>
    </source>
</evidence>
<gene>
    <name evidence="6" type="primary">solA_1</name>
    <name evidence="6" type="ORF">J1TS3_20590</name>
</gene>
<accession>A0ABQ4K6W7</accession>
<dbReference type="Gene3D" id="3.30.9.10">
    <property type="entry name" value="D-Amino Acid Oxidase, subunit A, domain 2"/>
    <property type="match status" value="1"/>
</dbReference>
<keyword evidence="4" id="KW-0560">Oxidoreductase</keyword>
<protein>
    <submittedName>
        <fullName evidence="6">N-methyltryptophan oxidase</fullName>
    </submittedName>
</protein>
<feature type="domain" description="FAD dependent oxidoreductase" evidence="5">
    <location>
        <begin position="4"/>
        <end position="355"/>
    </location>
</feature>
<keyword evidence="7" id="KW-1185">Reference proteome</keyword>
<sequence>MDADVAVIGVGTMGSMALWQLAKRGVSVLGFEQFGIGNDRSAVGGESRLFRTAYMEGKQYVPLLKEARKLWVQLENETGNTLLTLHGGLMIGDPQTEVMQNVMESIEEFQLEHEIIQGETAFKKYPQFKLFPEEVMILDKNAGFLRPELAVISAAYRAEELGAEIHRFTKVEKILPDPTGVTIVANGKSYRVGKLLVTTGAWTKKLLPKLVTNIDARRLVLTWFSAKKLVEFKPEVFPIFARMRRGFRLTGAPTLDGTMVKASNTKNPDRVSDPSFLNRDVSLEELMEVSDAVRELIPGLIPDPVRASVYMDGYTEDDHSVIGEIPGMDHTILISGFSGHGFKMAPVIGTIAAELILDGKTNRDISHLDIKRNLVY</sequence>
<dbReference type="Gene3D" id="3.50.50.60">
    <property type="entry name" value="FAD/NAD(P)-binding domain"/>
    <property type="match status" value="1"/>
</dbReference>
<keyword evidence="2" id="KW-0285">Flavoprotein</keyword>
<dbReference type="NCBIfam" id="NF008425">
    <property type="entry name" value="PRK11259.1"/>
    <property type="match status" value="1"/>
</dbReference>
<dbReference type="Pfam" id="PF01266">
    <property type="entry name" value="DAO"/>
    <property type="match status" value="1"/>
</dbReference>
<dbReference type="InterPro" id="IPR045170">
    <property type="entry name" value="MTOX"/>
</dbReference>
<name>A0ABQ4K6W7_9BACI</name>
<reference evidence="6 7" key="1">
    <citation type="submission" date="2021-03" db="EMBL/GenBank/DDBJ databases">
        <title>Antimicrobial resistance genes in bacteria isolated from Japanese honey, and their potential for conferring macrolide and lincosamide resistance in the American foulbrood pathogen Paenibacillus larvae.</title>
        <authorList>
            <person name="Okamoto M."/>
            <person name="Kumagai M."/>
            <person name="Kanamori H."/>
            <person name="Takamatsu D."/>
        </authorList>
    </citation>
    <scope>NUCLEOTIDE SEQUENCE [LARGE SCALE GENOMIC DNA]</scope>
    <source>
        <strain evidence="6 7">J1TS3</strain>
    </source>
</reference>
<dbReference type="SUPFAM" id="SSF51905">
    <property type="entry name" value="FAD/NAD(P)-binding domain"/>
    <property type="match status" value="1"/>
</dbReference>
<proteinExistence type="predicted"/>
<organism evidence="6 7">
    <name type="scientific">Siminovitchia fordii</name>
    <dbReference type="NCBI Taxonomy" id="254759"/>
    <lineage>
        <taxon>Bacteria</taxon>
        <taxon>Bacillati</taxon>
        <taxon>Bacillota</taxon>
        <taxon>Bacilli</taxon>
        <taxon>Bacillales</taxon>
        <taxon>Bacillaceae</taxon>
        <taxon>Siminovitchia</taxon>
    </lineage>
</organism>
<evidence type="ECO:0000256" key="3">
    <source>
        <dbReference type="ARBA" id="ARBA00022827"/>
    </source>
</evidence>
<dbReference type="PANTHER" id="PTHR10961:SF7">
    <property type="entry name" value="FAD DEPENDENT OXIDOREDUCTASE DOMAIN-CONTAINING PROTEIN"/>
    <property type="match status" value="1"/>
</dbReference>
<dbReference type="EMBL" id="BOQT01000006">
    <property type="protein sequence ID" value="GIN20925.1"/>
    <property type="molecule type" value="Genomic_DNA"/>
</dbReference>
<dbReference type="RefSeq" id="WP_018706067.1">
    <property type="nucleotide sequence ID" value="NZ_BOQT01000006.1"/>
</dbReference>
<evidence type="ECO:0000256" key="1">
    <source>
        <dbReference type="ARBA" id="ARBA00001974"/>
    </source>
</evidence>
<evidence type="ECO:0000313" key="7">
    <source>
        <dbReference type="Proteomes" id="UP000680279"/>
    </source>
</evidence>